<dbReference type="AlphaFoldDB" id="A0A2N9I165"/>
<organism evidence="1">
    <name type="scientific">Fagus sylvatica</name>
    <name type="common">Beechnut</name>
    <dbReference type="NCBI Taxonomy" id="28930"/>
    <lineage>
        <taxon>Eukaryota</taxon>
        <taxon>Viridiplantae</taxon>
        <taxon>Streptophyta</taxon>
        <taxon>Embryophyta</taxon>
        <taxon>Tracheophyta</taxon>
        <taxon>Spermatophyta</taxon>
        <taxon>Magnoliopsida</taxon>
        <taxon>eudicotyledons</taxon>
        <taxon>Gunneridae</taxon>
        <taxon>Pentapetalae</taxon>
        <taxon>rosids</taxon>
        <taxon>fabids</taxon>
        <taxon>Fagales</taxon>
        <taxon>Fagaceae</taxon>
        <taxon>Fagus</taxon>
    </lineage>
</organism>
<evidence type="ECO:0000313" key="1">
    <source>
        <dbReference type="EMBL" id="SPD19797.1"/>
    </source>
</evidence>
<accession>A0A2N9I165</accession>
<gene>
    <name evidence="1" type="ORF">FSB_LOCUS47679</name>
</gene>
<reference evidence="1" key="1">
    <citation type="submission" date="2018-02" db="EMBL/GenBank/DDBJ databases">
        <authorList>
            <person name="Cohen D.B."/>
            <person name="Kent A.D."/>
        </authorList>
    </citation>
    <scope>NUCLEOTIDE SEQUENCE</scope>
</reference>
<sequence>MANLPLHQLPPTQVAVSPPTSNARIVGLRIPTQWNPFRICRHFWPPQIILLTRIGTVTQGSTHHLTSNLANLNVRADEYHDPDQNPCW</sequence>
<name>A0A2N9I165_FAGSY</name>
<dbReference type="EMBL" id="OIVN01004890">
    <property type="protein sequence ID" value="SPD19797.1"/>
    <property type="molecule type" value="Genomic_DNA"/>
</dbReference>
<protein>
    <submittedName>
        <fullName evidence="1">Uncharacterized protein</fullName>
    </submittedName>
</protein>
<proteinExistence type="predicted"/>